<name>A0A6P1TSC8_9FIRM</name>
<sequence length="431" mass="49326">MIIHVVQQGETIQSIAEFYGVSETILIQDNGLENPNDLVIGQSLVIVYPELTYTVKDGDSLMDIAKFHNVTVMQLLQNNPYLADREYIYPGDKIVINYNKKGKITTHGNTVPYINKDTLRRTLPYLTYLSVLNYTATIEGEIISYYDDAEIIQITKDYGVIPLMLLTTLTIQGEANIRTAYNLLLNEDFQNKQIENILSILRTKGYYGINLSFDYISISSLQIYEDYYTKIKNRLNEEGYLVFAIINPNITVLNNEIIFERASYSLIDQIAHNIIFMNFEWARSINPPSPISSIYNMNVYLEYLLEFILPDKIIAGLATIGYDWELPFSAGISSVNSLTHDRAIDLARSVGAVIQFDEISQTPFYRYTVNSNGNSIEHIVWFIDARSINALLELISKFDLLGTGIWNITIYNPQLWLIINSQYDIEKVLID</sequence>
<organism evidence="3 4">
    <name type="scientific">Anaerocolumna sedimenticola</name>
    <dbReference type="NCBI Taxonomy" id="2696063"/>
    <lineage>
        <taxon>Bacteria</taxon>
        <taxon>Bacillati</taxon>
        <taxon>Bacillota</taxon>
        <taxon>Clostridia</taxon>
        <taxon>Lachnospirales</taxon>
        <taxon>Lachnospiraceae</taxon>
        <taxon>Anaerocolumna</taxon>
    </lineage>
</organism>
<feature type="domain" description="GH18" evidence="2">
    <location>
        <begin position="108"/>
        <end position="431"/>
    </location>
</feature>
<feature type="domain" description="LysM" evidence="1">
    <location>
        <begin position="51"/>
        <end position="96"/>
    </location>
</feature>
<dbReference type="Pfam" id="PF00704">
    <property type="entry name" value="Glyco_hydro_18"/>
    <property type="match status" value="1"/>
</dbReference>
<evidence type="ECO:0000313" key="3">
    <source>
        <dbReference type="EMBL" id="QHQ62646.1"/>
    </source>
</evidence>
<dbReference type="InterPro" id="IPR018392">
    <property type="entry name" value="LysM"/>
</dbReference>
<dbReference type="GO" id="GO:0012505">
    <property type="term" value="C:endomembrane system"/>
    <property type="evidence" value="ECO:0007669"/>
    <property type="project" value="TreeGrafter"/>
</dbReference>
<protein>
    <submittedName>
        <fullName evidence="3">LysM peptidoglycan-binding domain-containing protein</fullName>
    </submittedName>
</protein>
<dbReference type="Gene3D" id="3.10.50.10">
    <property type="match status" value="1"/>
</dbReference>
<evidence type="ECO:0000313" key="4">
    <source>
        <dbReference type="Proteomes" id="UP000464314"/>
    </source>
</evidence>
<dbReference type="InterPro" id="IPR017853">
    <property type="entry name" value="GH"/>
</dbReference>
<dbReference type="CDD" id="cd00118">
    <property type="entry name" value="LysM"/>
    <property type="match status" value="2"/>
</dbReference>
<dbReference type="GO" id="GO:0005975">
    <property type="term" value="P:carbohydrate metabolic process"/>
    <property type="evidence" value="ECO:0007669"/>
    <property type="project" value="InterPro"/>
</dbReference>
<dbReference type="SUPFAM" id="SSF51445">
    <property type="entry name" value="(Trans)glycosidases"/>
    <property type="match status" value="1"/>
</dbReference>
<dbReference type="Gene3D" id="3.10.350.10">
    <property type="entry name" value="LysM domain"/>
    <property type="match status" value="2"/>
</dbReference>
<dbReference type="SUPFAM" id="SSF54106">
    <property type="entry name" value="LysM domain"/>
    <property type="match status" value="2"/>
</dbReference>
<keyword evidence="4" id="KW-1185">Reference proteome</keyword>
<dbReference type="Pfam" id="PF01476">
    <property type="entry name" value="LysM"/>
    <property type="match status" value="2"/>
</dbReference>
<dbReference type="Gene3D" id="3.20.20.80">
    <property type="entry name" value="Glycosidases"/>
    <property type="match status" value="1"/>
</dbReference>
<reference evidence="3 4" key="1">
    <citation type="submission" date="2020-01" db="EMBL/GenBank/DDBJ databases">
        <title>Genome analysis of Anaerocolumna sp. CBA3638.</title>
        <authorList>
            <person name="Kim J."/>
            <person name="Roh S.W."/>
        </authorList>
    </citation>
    <scope>NUCLEOTIDE SEQUENCE [LARGE SCALE GENOMIC DNA]</scope>
    <source>
        <strain evidence="3 4">CBA3638</strain>
    </source>
</reference>
<dbReference type="EMBL" id="CP048000">
    <property type="protein sequence ID" value="QHQ62646.1"/>
    <property type="molecule type" value="Genomic_DNA"/>
</dbReference>
<dbReference type="Proteomes" id="UP000464314">
    <property type="component" value="Chromosome"/>
</dbReference>
<dbReference type="InterPro" id="IPR036779">
    <property type="entry name" value="LysM_dom_sf"/>
</dbReference>
<dbReference type="InterPro" id="IPR001223">
    <property type="entry name" value="Glyco_hydro18_cat"/>
</dbReference>
<feature type="domain" description="LysM" evidence="1">
    <location>
        <begin position="2"/>
        <end position="46"/>
    </location>
</feature>
<evidence type="ECO:0000259" key="2">
    <source>
        <dbReference type="PROSITE" id="PS51910"/>
    </source>
</evidence>
<dbReference type="GO" id="GO:0070492">
    <property type="term" value="F:oligosaccharide binding"/>
    <property type="evidence" value="ECO:0007669"/>
    <property type="project" value="TreeGrafter"/>
</dbReference>
<dbReference type="AlphaFoldDB" id="A0A6P1TSC8"/>
<dbReference type="PROSITE" id="PS51910">
    <property type="entry name" value="GH18_2"/>
    <property type="match status" value="1"/>
</dbReference>
<dbReference type="PROSITE" id="PS51782">
    <property type="entry name" value="LYSM"/>
    <property type="match status" value="2"/>
</dbReference>
<dbReference type="RefSeq" id="WP_161839468.1">
    <property type="nucleotide sequence ID" value="NZ_CP048000.1"/>
</dbReference>
<dbReference type="PANTHER" id="PTHR46066">
    <property type="entry name" value="CHITINASE DOMAIN-CONTAINING PROTEIN 1 FAMILY MEMBER"/>
    <property type="match status" value="1"/>
</dbReference>
<dbReference type="PANTHER" id="PTHR46066:SF2">
    <property type="entry name" value="CHITINASE DOMAIN-CONTAINING PROTEIN 1"/>
    <property type="match status" value="1"/>
</dbReference>
<gene>
    <name evidence="3" type="ORF">Ana3638_19220</name>
</gene>
<accession>A0A6P1TSC8</accession>
<dbReference type="SMART" id="SM00257">
    <property type="entry name" value="LysM"/>
    <property type="match status" value="2"/>
</dbReference>
<evidence type="ECO:0000259" key="1">
    <source>
        <dbReference type="PROSITE" id="PS51782"/>
    </source>
</evidence>
<dbReference type="InterPro" id="IPR029070">
    <property type="entry name" value="Chitinase_insertion_sf"/>
</dbReference>
<proteinExistence type="predicted"/>
<dbReference type="KEGG" id="anr:Ana3638_19220"/>